<evidence type="ECO:0000313" key="2">
    <source>
        <dbReference type="EMBL" id="PFG39916.1"/>
    </source>
</evidence>
<dbReference type="OrthoDB" id="3690795at2"/>
<reference evidence="2 3" key="1">
    <citation type="submission" date="2017-10" db="EMBL/GenBank/DDBJ databases">
        <title>Sequencing the genomes of 1000 actinobacteria strains.</title>
        <authorList>
            <person name="Klenk H.-P."/>
        </authorList>
    </citation>
    <scope>NUCLEOTIDE SEQUENCE [LARGE SCALE GENOMIC DNA]</scope>
    <source>
        <strain evidence="2 3">DSM 21838</strain>
    </source>
</reference>
<feature type="region of interest" description="Disordered" evidence="1">
    <location>
        <begin position="37"/>
        <end position="69"/>
    </location>
</feature>
<organism evidence="2 3">
    <name type="scientific">Georgenia soli</name>
    <dbReference type="NCBI Taxonomy" id="638953"/>
    <lineage>
        <taxon>Bacteria</taxon>
        <taxon>Bacillati</taxon>
        <taxon>Actinomycetota</taxon>
        <taxon>Actinomycetes</taxon>
        <taxon>Micrococcales</taxon>
        <taxon>Bogoriellaceae</taxon>
        <taxon>Georgenia</taxon>
    </lineage>
</organism>
<evidence type="ECO:0000313" key="3">
    <source>
        <dbReference type="Proteomes" id="UP000222106"/>
    </source>
</evidence>
<dbReference type="EMBL" id="PDJI01000004">
    <property type="protein sequence ID" value="PFG39916.1"/>
    <property type="molecule type" value="Genomic_DNA"/>
</dbReference>
<accession>A0A2A9EMT4</accession>
<comment type="caution">
    <text evidence="2">The sequence shown here is derived from an EMBL/GenBank/DDBJ whole genome shotgun (WGS) entry which is preliminary data.</text>
</comment>
<dbReference type="Proteomes" id="UP000222106">
    <property type="component" value="Unassembled WGS sequence"/>
</dbReference>
<name>A0A2A9EMT4_9MICO</name>
<dbReference type="RefSeq" id="WP_098483931.1">
    <property type="nucleotide sequence ID" value="NZ_PDJI01000004.1"/>
</dbReference>
<protein>
    <submittedName>
        <fullName evidence="2">Uncharacterized protein</fullName>
    </submittedName>
</protein>
<sequence>MSAPPPARRRPGHVRTAVLVAVLAVLGAGGAGYAVGRASDAPAAGAGTADDGAAPAPGDAGGKEEPEPGSVEAIAAQLAEDQAAERAELAAELSAAAEQAYDRLMPVLAEVSETLPVGRGTGPAADPAASDRWLQEVAAARATLAAVPEGTSEHTVTRAALLGAVDLLDAALRDLATASTSAADDPGAPGGRRDAAVELWLAGAAQLDSLMIGSGGGHVHLFLTPDGDPASIPREFADHPDESTP</sequence>
<proteinExistence type="predicted"/>
<evidence type="ECO:0000256" key="1">
    <source>
        <dbReference type="SAM" id="MobiDB-lite"/>
    </source>
</evidence>
<keyword evidence="3" id="KW-1185">Reference proteome</keyword>
<feature type="compositionally biased region" description="Low complexity" evidence="1">
    <location>
        <begin position="37"/>
        <end position="58"/>
    </location>
</feature>
<dbReference type="AlphaFoldDB" id="A0A2A9EMT4"/>
<gene>
    <name evidence="2" type="ORF">ATJ97_2436</name>
</gene>